<evidence type="ECO:0000313" key="1">
    <source>
        <dbReference type="EMBL" id="MBN4068433.1"/>
    </source>
</evidence>
<reference evidence="1 2" key="1">
    <citation type="submission" date="2021-02" db="EMBL/GenBank/DDBJ databases">
        <title>Activity-based single-cell genomes from oceanic crustal fluid captures similar information to metagenomic and metatranscriptomic surveys with orders of magnitude less sampling.</title>
        <authorList>
            <person name="D'Angelo T.S."/>
            <person name="Orcutt B.N."/>
        </authorList>
    </citation>
    <scope>NUCLEOTIDE SEQUENCE [LARGE SCALE GENOMIC DNA]</scope>
    <source>
        <strain evidence="1">AH-315-G02</strain>
    </source>
</reference>
<evidence type="ECO:0000313" key="2">
    <source>
        <dbReference type="Proteomes" id="UP000717534"/>
    </source>
</evidence>
<sequence>MNNLQKLIKLRGLSVRCIAKDVGHGYHHVQKVVKGTRYRHRDGSFGTYNNRAVQQAVAVRLGLSYEQAWGAKSHSRLLGLIRKEIKAQARKKERDLQQVFLHNGRLPEKQAVCNV</sequence>
<organism evidence="1 2">
    <name type="scientific">Desulfotalea psychrophila</name>
    <dbReference type="NCBI Taxonomy" id="84980"/>
    <lineage>
        <taxon>Bacteria</taxon>
        <taxon>Pseudomonadati</taxon>
        <taxon>Thermodesulfobacteriota</taxon>
        <taxon>Desulfobulbia</taxon>
        <taxon>Desulfobulbales</taxon>
        <taxon>Desulfocapsaceae</taxon>
        <taxon>Desulfotalea</taxon>
    </lineage>
</organism>
<comment type="caution">
    <text evidence="1">The sequence shown here is derived from an EMBL/GenBank/DDBJ whole genome shotgun (WGS) entry which is preliminary data.</text>
</comment>
<protein>
    <submittedName>
        <fullName evidence="1">Uncharacterized protein</fullName>
    </submittedName>
</protein>
<dbReference type="Proteomes" id="UP000717534">
    <property type="component" value="Unassembled WGS sequence"/>
</dbReference>
<proteinExistence type="predicted"/>
<gene>
    <name evidence="1" type="ORF">JYU06_02770</name>
</gene>
<keyword evidence="2" id="KW-1185">Reference proteome</keyword>
<accession>A0ABS3AUJ2</accession>
<dbReference type="EMBL" id="JAFITO010000015">
    <property type="protein sequence ID" value="MBN4068433.1"/>
    <property type="molecule type" value="Genomic_DNA"/>
</dbReference>
<name>A0ABS3AUJ2_9BACT</name>